<keyword evidence="3" id="KW-1185">Reference proteome</keyword>
<dbReference type="InterPro" id="IPR040067">
    <property type="entry name" value="WDR47"/>
</dbReference>
<dbReference type="PANTHER" id="PTHR19863">
    <property type="entry name" value="NEMITIN (NEURONAL ENRICHED MAP INTERACTING PROTEIN) HOMOLOG"/>
    <property type="match status" value="1"/>
</dbReference>
<reference evidence="4" key="1">
    <citation type="submission" date="2022-11" db="UniProtKB">
        <authorList>
            <consortium name="WormBaseParasite"/>
        </authorList>
    </citation>
    <scope>IDENTIFICATION</scope>
</reference>
<feature type="compositionally biased region" description="Basic and acidic residues" evidence="1">
    <location>
        <begin position="437"/>
        <end position="446"/>
    </location>
</feature>
<feature type="region of interest" description="Disordered" evidence="1">
    <location>
        <begin position="383"/>
        <end position="482"/>
    </location>
</feature>
<protein>
    <submittedName>
        <fullName evidence="4">WD repeat-containing protein 47</fullName>
    </submittedName>
</protein>
<evidence type="ECO:0000256" key="1">
    <source>
        <dbReference type="SAM" id="MobiDB-lite"/>
    </source>
</evidence>
<evidence type="ECO:0000313" key="3">
    <source>
        <dbReference type="Proteomes" id="UP000887540"/>
    </source>
</evidence>
<proteinExistence type="predicted"/>
<dbReference type="PROSITE" id="PS50897">
    <property type="entry name" value="CTLH"/>
    <property type="match status" value="1"/>
</dbReference>
<name>A0A914E4U9_9BILA</name>
<feature type="compositionally biased region" description="Pro residues" evidence="1">
    <location>
        <begin position="420"/>
        <end position="430"/>
    </location>
</feature>
<dbReference type="PROSITE" id="PS50896">
    <property type="entry name" value="LISH"/>
    <property type="match status" value="1"/>
</dbReference>
<dbReference type="Pfam" id="PF25602">
    <property type="entry name" value="WDR47_COR"/>
    <property type="match status" value="1"/>
</dbReference>
<dbReference type="InterPro" id="IPR006595">
    <property type="entry name" value="CTLH_C"/>
</dbReference>
<evidence type="ECO:0000259" key="2">
    <source>
        <dbReference type="PROSITE" id="PS50897"/>
    </source>
</evidence>
<feature type="domain" description="CTLH" evidence="2">
    <location>
        <begin position="48"/>
        <end position="105"/>
    </location>
</feature>
<organism evidence="3 4">
    <name type="scientific">Acrobeloides nanus</name>
    <dbReference type="NCBI Taxonomy" id="290746"/>
    <lineage>
        <taxon>Eukaryota</taxon>
        <taxon>Metazoa</taxon>
        <taxon>Ecdysozoa</taxon>
        <taxon>Nematoda</taxon>
        <taxon>Chromadorea</taxon>
        <taxon>Rhabditida</taxon>
        <taxon>Tylenchina</taxon>
        <taxon>Cephalobomorpha</taxon>
        <taxon>Cephaloboidea</taxon>
        <taxon>Cephalobidae</taxon>
        <taxon>Acrobeloides</taxon>
    </lineage>
</organism>
<dbReference type="WBParaSite" id="ACRNAN_scaffold5602.g10998.t1">
    <property type="protein sequence ID" value="ACRNAN_scaffold5602.g10998.t1"/>
    <property type="gene ID" value="ACRNAN_scaffold5602.g10998"/>
</dbReference>
<accession>A0A914E4U9</accession>
<dbReference type="Proteomes" id="UP000887540">
    <property type="component" value="Unplaced"/>
</dbReference>
<sequence length="563" mass="63454">MTVATTNIAFSLAERDILKAILEFLELRGFYITQLSLERETGVINGEFSEDVLFLRQLILDGQWDNALDFIEPLKEVPEFDLRAFRYLITKHKYFELLCIKQEPGPLQDNDFAVEEIVECLKDLEHICPTPEDYRHLCALLTLPKLSDHMDFRYWNPSSARMECFHKIFPLVADLLPDITPKKTPLEMHSCNERLIQLLTKGIFYEACIDFCQAQALGNKKAIENGPQFTRLLTNRPKLSSTDLSLVSWLDVVSREQFACPFQQKSLEFKLEPLKKPKLEAQWTEQILATPIKPGGQFPHTLMPNTKMKSVQKMTQSLIFPAMSASLAMESSMMTRTKRRLAAHPMSQSTSASIGFSIQDNQQPESEVMQQSHIINNMFENSELTKTSRPPGAANSISSSSLSMSVHSMPSSIGSMPSQPIMPSPIPPTSLPFDMSNCRRELDAIVRRNPPPSSSSKQSSLPPVPELSTPGSGPGNIEETQFDNPMTHSRLFQEFQSRLQYSIPNQVAPSPPPSNLQMGYPNAMPPQQYMPMDGFYPSPYGNEGEKSSNFPLPGHATVQMRKF</sequence>
<dbReference type="InterPro" id="IPR057749">
    <property type="entry name" value="WDR47_COR"/>
</dbReference>
<evidence type="ECO:0000313" key="4">
    <source>
        <dbReference type="WBParaSite" id="ACRNAN_scaffold5602.g10998.t1"/>
    </source>
</evidence>
<dbReference type="InterPro" id="IPR006594">
    <property type="entry name" value="LisH"/>
</dbReference>
<feature type="compositionally biased region" description="Low complexity" evidence="1">
    <location>
        <begin position="396"/>
        <end position="419"/>
    </location>
</feature>
<dbReference type="PANTHER" id="PTHR19863:SF5">
    <property type="entry name" value="WD REPEAT-CONTAINING PROTEIN 47"/>
    <property type="match status" value="1"/>
</dbReference>
<feature type="region of interest" description="Disordered" evidence="1">
    <location>
        <begin position="531"/>
        <end position="563"/>
    </location>
</feature>
<dbReference type="SMART" id="SM00668">
    <property type="entry name" value="CTLH"/>
    <property type="match status" value="1"/>
</dbReference>
<dbReference type="AlphaFoldDB" id="A0A914E4U9"/>